<dbReference type="HOGENOM" id="CLU_807552_0_0_1"/>
<dbReference type="STRING" id="29760.F6GV71"/>
<dbReference type="GO" id="GO:0016567">
    <property type="term" value="P:protein ubiquitination"/>
    <property type="evidence" value="ECO:0007669"/>
    <property type="project" value="InterPro"/>
</dbReference>
<dbReference type="InParanoid" id="F6GV71"/>
<dbReference type="AlphaFoldDB" id="F6GV71"/>
<dbReference type="PANTHER" id="PTHR13129">
    <property type="entry name" value="VPRBP PROTEIN-RELATED"/>
    <property type="match status" value="1"/>
</dbReference>
<keyword evidence="2" id="KW-0539">Nucleus</keyword>
<comment type="subcellular location">
    <subcellularLocation>
        <location evidence="1">Nucleus</location>
    </subcellularLocation>
</comment>
<dbReference type="PANTHER" id="PTHR13129:SF4">
    <property type="entry name" value="DDB1- AND CUL4-ASSOCIATED FACTOR 1"/>
    <property type="match status" value="1"/>
</dbReference>
<proteinExistence type="predicted"/>
<evidence type="ECO:0000313" key="4">
    <source>
        <dbReference type="Proteomes" id="UP000009183"/>
    </source>
</evidence>
<reference evidence="4" key="1">
    <citation type="journal article" date="2007" name="Nature">
        <title>The grapevine genome sequence suggests ancestral hexaploidization in major angiosperm phyla.</title>
        <authorList>
            <consortium name="The French-Italian Public Consortium for Grapevine Genome Characterization."/>
            <person name="Jaillon O."/>
            <person name="Aury J.-M."/>
            <person name="Noel B."/>
            <person name="Policriti A."/>
            <person name="Clepet C."/>
            <person name="Casagrande A."/>
            <person name="Choisne N."/>
            <person name="Aubourg S."/>
            <person name="Vitulo N."/>
            <person name="Jubin C."/>
            <person name="Vezzi A."/>
            <person name="Legeai F."/>
            <person name="Hugueney P."/>
            <person name="Dasilva C."/>
            <person name="Horner D."/>
            <person name="Mica E."/>
            <person name="Jublot D."/>
            <person name="Poulain J."/>
            <person name="Bruyere C."/>
            <person name="Billault A."/>
            <person name="Segurens B."/>
            <person name="Gouyvenoux M."/>
            <person name="Ugarte E."/>
            <person name="Cattonaro F."/>
            <person name="Anthouard V."/>
            <person name="Vico V."/>
            <person name="Del Fabbro C."/>
            <person name="Alaux M."/>
            <person name="Di Gaspero G."/>
            <person name="Dumas V."/>
            <person name="Felice N."/>
            <person name="Paillard S."/>
            <person name="Juman I."/>
            <person name="Moroldo M."/>
            <person name="Scalabrin S."/>
            <person name="Canaguier A."/>
            <person name="Le Clainche I."/>
            <person name="Malacrida G."/>
            <person name="Durand E."/>
            <person name="Pesole G."/>
            <person name="Laucou V."/>
            <person name="Chatelet P."/>
            <person name="Merdinoglu D."/>
            <person name="Delledonne M."/>
            <person name="Pezzotti M."/>
            <person name="Lecharny A."/>
            <person name="Scarpelli C."/>
            <person name="Artiguenave F."/>
            <person name="Pe M.E."/>
            <person name="Valle G."/>
            <person name="Morgante M."/>
            <person name="Caboche M."/>
            <person name="Adam-Blondon A.-F."/>
            <person name="Weissenbach J."/>
            <person name="Quetier F."/>
            <person name="Wincker P."/>
        </authorList>
    </citation>
    <scope>NUCLEOTIDE SEQUENCE [LARGE SCALE GENOMIC DNA]</scope>
    <source>
        <strain evidence="4">cv. Pinot noir / PN40024</strain>
    </source>
</reference>
<dbReference type="Proteomes" id="UP000009183">
    <property type="component" value="Chromosome 15"/>
</dbReference>
<evidence type="ECO:0000256" key="1">
    <source>
        <dbReference type="ARBA" id="ARBA00004123"/>
    </source>
</evidence>
<dbReference type="InterPro" id="IPR033270">
    <property type="entry name" value="VPRBP/DCAF1"/>
</dbReference>
<dbReference type="GO" id="GO:0005634">
    <property type="term" value="C:nucleus"/>
    <property type="evidence" value="ECO:0007669"/>
    <property type="project" value="UniProtKB-SubCell"/>
</dbReference>
<dbReference type="eggNOG" id="KOG1832">
    <property type="taxonomic scope" value="Eukaryota"/>
</dbReference>
<organism evidence="3 4">
    <name type="scientific">Vitis vinifera</name>
    <name type="common">Grape</name>
    <dbReference type="NCBI Taxonomy" id="29760"/>
    <lineage>
        <taxon>Eukaryota</taxon>
        <taxon>Viridiplantae</taxon>
        <taxon>Streptophyta</taxon>
        <taxon>Embryophyta</taxon>
        <taxon>Tracheophyta</taxon>
        <taxon>Spermatophyta</taxon>
        <taxon>Magnoliopsida</taxon>
        <taxon>eudicotyledons</taxon>
        <taxon>Gunneridae</taxon>
        <taxon>Pentapetalae</taxon>
        <taxon>rosids</taxon>
        <taxon>Vitales</taxon>
        <taxon>Vitaceae</taxon>
        <taxon>Viteae</taxon>
        <taxon>Vitis</taxon>
    </lineage>
</organism>
<name>F6GV71_VITVI</name>
<sequence>MARELEKLRAELANADKGASAAAPGGNPDAGNYFFNLLSSIKYSKIPPPVLRSRQGRKLKMKLSKEQMRIVVIDWHDFVMRTAVPVDVRGGSPKSPQTNHWKRTDGACKYTSSYRCCYPYLEAHRAALAAATPITYHSRELLLVIHEHLQASGSSTTTAQLLKEAQLTPLPSLAASSSLVHQASSQETPSMQLQWPSGRIAGGFLSNKWKPNTKDEDSCLKFDSPVSSSKKKPLVFSATFSFQFRNQPQSHDAQTPAISKVFSTSKRSSVPANVPETPSMTASKPNLDAESRYKTPIIWTREFGNVHGGIHGNRRDRQFIYSRFRPWSICRDDGNGRETTQYVC</sequence>
<dbReference type="PaxDb" id="29760-VIT_15s0021g02350.t01"/>
<dbReference type="EMBL" id="FN594952">
    <property type="protein sequence ID" value="CCB43853.1"/>
    <property type="molecule type" value="Genomic_DNA"/>
</dbReference>
<evidence type="ECO:0000256" key="2">
    <source>
        <dbReference type="ARBA" id="ARBA00023242"/>
    </source>
</evidence>
<gene>
    <name evidence="3" type="ordered locus">VIT_15s0021g02350</name>
</gene>
<keyword evidence="4" id="KW-1185">Reference proteome</keyword>
<protein>
    <submittedName>
        <fullName evidence="3">Uncharacterized protein</fullName>
    </submittedName>
</protein>
<evidence type="ECO:0000313" key="3">
    <source>
        <dbReference type="EMBL" id="CCB43853.1"/>
    </source>
</evidence>
<accession>F6GV71</accession>